<dbReference type="GO" id="GO:0009103">
    <property type="term" value="P:lipopolysaccharide biosynthetic process"/>
    <property type="evidence" value="ECO:0007669"/>
    <property type="project" value="TreeGrafter"/>
</dbReference>
<dbReference type="eggNOG" id="COG0438">
    <property type="taxonomic scope" value="Bacteria"/>
</dbReference>
<evidence type="ECO:0000313" key="4">
    <source>
        <dbReference type="Proteomes" id="UP000017837"/>
    </source>
</evidence>
<dbReference type="CDD" id="cd03809">
    <property type="entry name" value="GT4_MtfB-like"/>
    <property type="match status" value="1"/>
</dbReference>
<keyword evidence="1" id="KW-0808">Transferase</keyword>
<dbReference type="OrthoDB" id="9790710at2"/>
<dbReference type="Pfam" id="PF00534">
    <property type="entry name" value="Glycos_transf_1"/>
    <property type="match status" value="1"/>
</dbReference>
<evidence type="ECO:0000259" key="2">
    <source>
        <dbReference type="Pfam" id="PF00534"/>
    </source>
</evidence>
<dbReference type="PATRIC" id="fig|1121022.4.peg.2178"/>
<comment type="caution">
    <text evidence="3">The sequence shown here is derived from an EMBL/GenBank/DDBJ whole genome shotgun (WGS) entry which is preliminary data.</text>
</comment>
<gene>
    <name evidence="3" type="ORF">ABENE_10770</name>
</gene>
<dbReference type="RefSeq" id="WP_018082618.1">
    <property type="nucleotide sequence ID" value="NZ_AQWM01000016.1"/>
</dbReference>
<dbReference type="Gene3D" id="3.40.50.2000">
    <property type="entry name" value="Glycogen Phosphorylase B"/>
    <property type="match status" value="1"/>
</dbReference>
<accession>V4PB95</accession>
<dbReference type="PANTHER" id="PTHR46401">
    <property type="entry name" value="GLYCOSYLTRANSFERASE WBBK-RELATED"/>
    <property type="match status" value="1"/>
</dbReference>
<dbReference type="InterPro" id="IPR001296">
    <property type="entry name" value="Glyco_trans_1"/>
</dbReference>
<evidence type="ECO:0000256" key="1">
    <source>
        <dbReference type="ARBA" id="ARBA00022679"/>
    </source>
</evidence>
<protein>
    <recommendedName>
        <fullName evidence="2">Glycosyl transferase family 1 domain-containing protein</fullName>
    </recommendedName>
</protein>
<dbReference type="EMBL" id="AWGB01000018">
    <property type="protein sequence ID" value="ESQ91132.1"/>
    <property type="molecule type" value="Genomic_DNA"/>
</dbReference>
<dbReference type="GO" id="GO:0016757">
    <property type="term" value="F:glycosyltransferase activity"/>
    <property type="evidence" value="ECO:0007669"/>
    <property type="project" value="InterPro"/>
</dbReference>
<organism evidence="3 4">
    <name type="scientific">Asticcacaulis benevestitus DSM 16100 = ATCC BAA-896</name>
    <dbReference type="NCBI Taxonomy" id="1121022"/>
    <lineage>
        <taxon>Bacteria</taxon>
        <taxon>Pseudomonadati</taxon>
        <taxon>Pseudomonadota</taxon>
        <taxon>Alphaproteobacteria</taxon>
        <taxon>Caulobacterales</taxon>
        <taxon>Caulobacteraceae</taxon>
        <taxon>Asticcacaulis</taxon>
    </lineage>
</organism>
<keyword evidence="4" id="KW-1185">Reference proteome</keyword>
<dbReference type="STRING" id="1121022.GCA_000376105_02953"/>
<reference evidence="3 4" key="1">
    <citation type="journal article" date="2014" name="Nature">
        <title>Sequential evolution of bacterial morphology by co-option of a developmental regulator.</title>
        <authorList>
            <person name="Jiang C."/>
            <person name="Brown P.J."/>
            <person name="Ducret A."/>
            <person name="Brun Y.V."/>
        </authorList>
    </citation>
    <scope>NUCLEOTIDE SEQUENCE [LARGE SCALE GENOMIC DNA]</scope>
    <source>
        <strain evidence="3 4">DSM 16100</strain>
    </source>
</reference>
<proteinExistence type="predicted"/>
<dbReference type="AlphaFoldDB" id="V4PB95"/>
<feature type="domain" description="Glycosyl transferase family 1" evidence="2">
    <location>
        <begin position="295"/>
        <end position="440"/>
    </location>
</feature>
<dbReference type="PANTHER" id="PTHR46401:SF2">
    <property type="entry name" value="GLYCOSYLTRANSFERASE WBBK-RELATED"/>
    <property type="match status" value="1"/>
</dbReference>
<dbReference type="Proteomes" id="UP000017837">
    <property type="component" value="Unassembled WGS sequence"/>
</dbReference>
<sequence>MTLMNTNSKRIRVLQDLSMGMLGFSGIPQDTRLMFKTLSHMPDIEVTGLLSEMGPGYTDNISTRISTNKQFNILQGSLFLLAASGVELNNRRRLPSSLGRFIKLYRLLTRKYAIAPLDFDALDDSIWRLFFQKTLEAEDRDLILKQQFALTNLNFTSFTNRLRLPFFRAPRLSTEGYDFLITSEPRPIAVSAGTRHIARCHDIIPLTDPDMFDEFSVTKTAFRMIQKSGPKSIYCCVSKPSEEQLLRVFPDLKGRTITIPNALPTLIPERSIPIREIIKIRKSDALAGPHVSIGDDFSYILAVCTLEPRKNISNLVRAWERVRNEAFPNIKLIIVGRPGWKYESTLSAMRPGIAAGNIIHLQDVPSPELRSLYKNARCFVFPSFSEGFGFPPMEAIQCGTPAIVSDIAAHRWVMGEAATYVDPYDVDDIAGKIMKLLLTQQSDLPGEVFNAHTRFTLDRYSVDQISGQWAELFGRLKHDEFLRSD</sequence>
<dbReference type="SUPFAM" id="SSF53756">
    <property type="entry name" value="UDP-Glycosyltransferase/glycogen phosphorylase"/>
    <property type="match status" value="1"/>
</dbReference>
<name>V4PB95_9CAUL</name>
<evidence type="ECO:0000313" key="3">
    <source>
        <dbReference type="EMBL" id="ESQ91132.1"/>
    </source>
</evidence>